<reference evidence="1" key="2">
    <citation type="submission" date="2020-11" db="EMBL/GenBank/DDBJ databases">
        <authorList>
            <person name="McCartney M.A."/>
            <person name="Auch B."/>
            <person name="Kono T."/>
            <person name="Mallez S."/>
            <person name="Becker A."/>
            <person name="Gohl D.M."/>
            <person name="Silverstein K.A.T."/>
            <person name="Koren S."/>
            <person name="Bechman K.B."/>
            <person name="Herman A."/>
            <person name="Abrahante J.E."/>
            <person name="Garbe J."/>
        </authorList>
    </citation>
    <scope>NUCLEOTIDE SEQUENCE</scope>
    <source>
        <strain evidence="1">Duluth1</strain>
        <tissue evidence="1">Whole animal</tissue>
    </source>
</reference>
<proteinExistence type="predicted"/>
<name>A0A9D4I5I4_DREPO</name>
<sequence length="209" mass="22706">MRVKSLQVNICERQLRERLSRGLKIGDCSVAEIRRRVHWLLSLEAEGVDLSTLPQTKEAPLSYMPEKPISSSSNSLLMGVSKPQTSMPHDIIASLADLDGFMSNYDMAAIISAGPVSGPTQMTPFAIRDLLKSTSAQLPGLLTGPCQEGPYMAPTGTHPLTPLDEDYGDSAFSIKATKMVKPCAPFRKVDNKPINQVPVLVASECPHVF</sequence>
<protein>
    <submittedName>
        <fullName evidence="1">Uncharacterized protein</fullName>
    </submittedName>
</protein>
<organism evidence="1 2">
    <name type="scientific">Dreissena polymorpha</name>
    <name type="common">Zebra mussel</name>
    <name type="synonym">Mytilus polymorpha</name>
    <dbReference type="NCBI Taxonomy" id="45954"/>
    <lineage>
        <taxon>Eukaryota</taxon>
        <taxon>Metazoa</taxon>
        <taxon>Spiralia</taxon>
        <taxon>Lophotrochozoa</taxon>
        <taxon>Mollusca</taxon>
        <taxon>Bivalvia</taxon>
        <taxon>Autobranchia</taxon>
        <taxon>Heteroconchia</taxon>
        <taxon>Euheterodonta</taxon>
        <taxon>Imparidentia</taxon>
        <taxon>Neoheterodontei</taxon>
        <taxon>Myida</taxon>
        <taxon>Dreissenoidea</taxon>
        <taxon>Dreissenidae</taxon>
        <taxon>Dreissena</taxon>
    </lineage>
</organism>
<evidence type="ECO:0000313" key="1">
    <source>
        <dbReference type="EMBL" id="KAH3747237.1"/>
    </source>
</evidence>
<reference evidence="1" key="1">
    <citation type="journal article" date="2019" name="bioRxiv">
        <title>The Genome of the Zebra Mussel, Dreissena polymorpha: A Resource for Invasive Species Research.</title>
        <authorList>
            <person name="McCartney M.A."/>
            <person name="Auch B."/>
            <person name="Kono T."/>
            <person name="Mallez S."/>
            <person name="Zhang Y."/>
            <person name="Obille A."/>
            <person name="Becker A."/>
            <person name="Abrahante J.E."/>
            <person name="Garbe J."/>
            <person name="Badalamenti J.P."/>
            <person name="Herman A."/>
            <person name="Mangelson H."/>
            <person name="Liachko I."/>
            <person name="Sullivan S."/>
            <person name="Sone E.D."/>
            <person name="Koren S."/>
            <person name="Silverstein K.A.T."/>
            <person name="Beckman K.B."/>
            <person name="Gohl D.M."/>
        </authorList>
    </citation>
    <scope>NUCLEOTIDE SEQUENCE</scope>
    <source>
        <strain evidence="1">Duluth1</strain>
        <tissue evidence="1">Whole animal</tissue>
    </source>
</reference>
<gene>
    <name evidence="1" type="ORF">DPMN_181660</name>
</gene>
<accession>A0A9D4I5I4</accession>
<dbReference type="EMBL" id="JAIWYP010000010">
    <property type="protein sequence ID" value="KAH3747237.1"/>
    <property type="molecule type" value="Genomic_DNA"/>
</dbReference>
<dbReference type="AlphaFoldDB" id="A0A9D4I5I4"/>
<dbReference type="Proteomes" id="UP000828390">
    <property type="component" value="Unassembled WGS sequence"/>
</dbReference>
<evidence type="ECO:0000313" key="2">
    <source>
        <dbReference type="Proteomes" id="UP000828390"/>
    </source>
</evidence>
<comment type="caution">
    <text evidence="1">The sequence shown here is derived from an EMBL/GenBank/DDBJ whole genome shotgun (WGS) entry which is preliminary data.</text>
</comment>
<keyword evidence="2" id="KW-1185">Reference proteome</keyword>